<accession>A0A0R2JWK9</accession>
<comment type="subunit">
    <text evidence="5">Associates with stalled 50S ribosomal subunits. Binds to RqcP.</text>
</comment>
<keyword evidence="3 5" id="KW-0694">RNA-binding</keyword>
<sequence>MSFDGSFMHAMSNELNNELLNGRVTKINEPYPNEIMMTIRANGNNYQTLLSANPLYARIQTTKIPFTNPKEPSNFAMTLRKRLRGSFLNKIHQVDNDRVMHFHFNTRNELGDIEELVLVIEVMARHSNIILVEAKNRNIIDAVKRIGLEKNRYRTLLPGSKYINPPKQNMINPFDLNDFTTINQLNHDFPNVSVFATNLRQYLQGLGKDTSTALATAIHEPGSTIKSKYQNFFSNFNNPTPTISISENGKLNFSAFPYLNQKIEKQFPTLSEMLDVYFQTKVNHERVREQGSQLIQITQNELKKNKRKIKRLEQSEKESKLADEYRIKGEILMTYLKQVKSGEKLIVLPNFYDNNKKIKINLKPSLSPSANAQWYFKQYQKKKNAVKFINQQLKKTKAEIDYFENIKSQIEIADPENLADIKIELQNEGYLKIKNKVKKQRKAKVSKPERFVSDNGTIILVGKNNLQNDQLTHKIADKRDTWLHTQKIHGSHVIIRSFNPSEETIIQAAELAAYYSKARNSANVPVDYDVVKRIKKPSGAKPGFVTYTGQKTVYVTPTKEKFKHLRENVLKNN</sequence>
<dbReference type="HAMAP" id="MF_00844_B">
    <property type="entry name" value="RqcH_B"/>
    <property type="match status" value="1"/>
</dbReference>
<organism evidence="7 8">
    <name type="scientific">Fructilactobacillus lindneri DSM 20690 = JCM 11027</name>
    <dbReference type="NCBI Taxonomy" id="1122148"/>
    <lineage>
        <taxon>Bacteria</taxon>
        <taxon>Bacillati</taxon>
        <taxon>Bacillota</taxon>
        <taxon>Bacilli</taxon>
        <taxon>Lactobacillales</taxon>
        <taxon>Lactobacillaceae</taxon>
        <taxon>Fructilactobacillus</taxon>
    </lineage>
</organism>
<feature type="domain" description="NFACT RNA-binding" evidence="6">
    <location>
        <begin position="450"/>
        <end position="536"/>
    </location>
</feature>
<comment type="similarity">
    <text evidence="5">Belongs to the NEMF family.</text>
</comment>
<evidence type="ECO:0000256" key="1">
    <source>
        <dbReference type="ARBA" id="ARBA00022555"/>
    </source>
</evidence>
<dbReference type="EMBL" id="JQBT01000032">
    <property type="protein sequence ID" value="KRN79002.1"/>
    <property type="molecule type" value="Genomic_DNA"/>
</dbReference>
<dbReference type="STRING" id="53444.AYR59_05475"/>
<keyword evidence="5" id="KW-0175">Coiled coil</keyword>
<dbReference type="PANTHER" id="PTHR15239">
    <property type="entry name" value="NUCLEAR EXPORT MEDIATOR FACTOR NEMF"/>
    <property type="match status" value="1"/>
</dbReference>
<name>A0A0R2JWK9_9LACO</name>
<gene>
    <name evidence="5" type="primary">rqcH</name>
    <name evidence="7" type="ORF">IV52_GL000407</name>
</gene>
<proteinExistence type="inferred from homology"/>
<evidence type="ECO:0000259" key="6">
    <source>
        <dbReference type="Pfam" id="PF05670"/>
    </source>
</evidence>
<dbReference type="Pfam" id="PF05833">
    <property type="entry name" value="NFACT_N"/>
    <property type="match status" value="1"/>
</dbReference>
<evidence type="ECO:0000313" key="7">
    <source>
        <dbReference type="EMBL" id="KRN79002.1"/>
    </source>
</evidence>
<reference evidence="7 8" key="1">
    <citation type="journal article" date="2015" name="Genome Announc.">
        <title>Expanding the biotechnology potential of lactobacilli through comparative genomics of 213 strains and associated genera.</title>
        <authorList>
            <person name="Sun Z."/>
            <person name="Harris H.M."/>
            <person name="McCann A."/>
            <person name="Guo C."/>
            <person name="Argimon S."/>
            <person name="Zhang W."/>
            <person name="Yang X."/>
            <person name="Jeffery I.B."/>
            <person name="Cooney J.C."/>
            <person name="Kagawa T.F."/>
            <person name="Liu W."/>
            <person name="Song Y."/>
            <person name="Salvetti E."/>
            <person name="Wrobel A."/>
            <person name="Rasinkangas P."/>
            <person name="Parkhill J."/>
            <person name="Rea M.C."/>
            <person name="O'Sullivan O."/>
            <person name="Ritari J."/>
            <person name="Douillard F.P."/>
            <person name="Paul Ross R."/>
            <person name="Yang R."/>
            <person name="Briner A.E."/>
            <person name="Felis G.E."/>
            <person name="de Vos W.M."/>
            <person name="Barrangou R."/>
            <person name="Klaenhammer T.R."/>
            <person name="Caufield P.W."/>
            <person name="Cui Y."/>
            <person name="Zhang H."/>
            <person name="O'Toole P.W."/>
        </authorList>
    </citation>
    <scope>NUCLEOTIDE SEQUENCE [LARGE SCALE GENOMIC DNA]</scope>
    <source>
        <strain evidence="7 8">DSM 20690</strain>
    </source>
</reference>
<dbReference type="GeneID" id="61250286"/>
<protein>
    <recommendedName>
        <fullName evidence="5">Rqc2 homolog RqcH</fullName>
        <shortName evidence="5">RqcH</shortName>
    </recommendedName>
</protein>
<dbReference type="GO" id="GO:0043023">
    <property type="term" value="F:ribosomal large subunit binding"/>
    <property type="evidence" value="ECO:0007669"/>
    <property type="project" value="UniProtKB-UniRule"/>
</dbReference>
<keyword evidence="4 5" id="KW-0648">Protein biosynthesis</keyword>
<evidence type="ECO:0000256" key="4">
    <source>
        <dbReference type="ARBA" id="ARBA00022917"/>
    </source>
</evidence>
<dbReference type="InterPro" id="IPR008532">
    <property type="entry name" value="NFACT_RNA-bd"/>
</dbReference>
<evidence type="ECO:0000256" key="2">
    <source>
        <dbReference type="ARBA" id="ARBA00022730"/>
    </source>
</evidence>
<dbReference type="FunFam" id="2.30.310.10:FF:000004">
    <property type="entry name" value="Fibronectin-binding protein A"/>
    <property type="match status" value="1"/>
</dbReference>
<dbReference type="Proteomes" id="UP000051565">
    <property type="component" value="Unassembled WGS sequence"/>
</dbReference>
<keyword evidence="8" id="KW-1185">Reference proteome</keyword>
<dbReference type="Gene3D" id="3.40.970.40">
    <property type="entry name" value="fibrinogen binding protein from staphylococcus aureus domain like"/>
    <property type="match status" value="1"/>
</dbReference>
<dbReference type="OrthoDB" id="9766163at2"/>
<dbReference type="PATRIC" id="fig|1122148.6.peg.426"/>
<dbReference type="GO" id="GO:0019843">
    <property type="term" value="F:rRNA binding"/>
    <property type="evidence" value="ECO:0007669"/>
    <property type="project" value="UniProtKB-UniRule"/>
</dbReference>
<keyword evidence="2 5" id="KW-0699">rRNA-binding</keyword>
<dbReference type="Gene3D" id="2.30.310.10">
    <property type="entry name" value="ibrinogen binding protein from staphylococcus aureus domain"/>
    <property type="match status" value="1"/>
</dbReference>
<dbReference type="GO" id="GO:0000049">
    <property type="term" value="F:tRNA binding"/>
    <property type="evidence" value="ECO:0007669"/>
    <property type="project" value="UniProtKB-UniRule"/>
</dbReference>
<feature type="coiled-coil region" evidence="5">
    <location>
        <begin position="295"/>
        <end position="322"/>
    </location>
</feature>
<dbReference type="GO" id="GO:1990112">
    <property type="term" value="C:RQC complex"/>
    <property type="evidence" value="ECO:0007669"/>
    <property type="project" value="TreeGrafter"/>
</dbReference>
<keyword evidence="1 5" id="KW-0820">tRNA-binding</keyword>
<evidence type="ECO:0000313" key="8">
    <source>
        <dbReference type="Proteomes" id="UP000051565"/>
    </source>
</evidence>
<dbReference type="RefSeq" id="WP_056997607.1">
    <property type="nucleotide sequence ID" value="NZ_FUXS01000001.1"/>
</dbReference>
<comment type="caution">
    <text evidence="7">The sequence shown here is derived from an EMBL/GenBank/DDBJ whole genome shotgun (WGS) entry which is preliminary data.</text>
</comment>
<dbReference type="AlphaFoldDB" id="A0A0R2JWK9"/>
<dbReference type="PANTHER" id="PTHR15239:SF6">
    <property type="entry name" value="RIBOSOME QUALITY CONTROL COMPLEX SUBUNIT NEMF"/>
    <property type="match status" value="1"/>
</dbReference>
<evidence type="ECO:0000256" key="3">
    <source>
        <dbReference type="ARBA" id="ARBA00022884"/>
    </source>
</evidence>
<comment type="function">
    <text evidence="5">Key component of the ribosome quality control system (RQC), a ribosome-associated complex that mediates the extraction of incompletely synthesized nascent chains from stalled ribosomes and their subsequent degradation. RqcH recruits Ala-charged tRNA, and with RqcP directs the elongation of stalled nascent chains on 50S ribosomal subunits, leading to non-templated C-terminal alanine extensions (Ala tail). The Ala tail promotes nascent chain degradation. May add between 1 and at least 8 Ala residues. Binds to stalled 50S ribosomal subunits.</text>
</comment>
<dbReference type="InterPro" id="IPR043682">
    <property type="entry name" value="RqcH_bacterial"/>
</dbReference>
<dbReference type="InterPro" id="IPR051608">
    <property type="entry name" value="RQC_Subunit_NEMF"/>
</dbReference>
<dbReference type="Pfam" id="PF05670">
    <property type="entry name" value="NFACT-R_1"/>
    <property type="match status" value="1"/>
</dbReference>
<dbReference type="GO" id="GO:0072344">
    <property type="term" value="P:rescue of stalled ribosome"/>
    <property type="evidence" value="ECO:0007669"/>
    <property type="project" value="UniProtKB-UniRule"/>
</dbReference>
<evidence type="ECO:0000256" key="5">
    <source>
        <dbReference type="HAMAP-Rule" id="MF_00844"/>
    </source>
</evidence>